<dbReference type="Gene3D" id="3.50.50.60">
    <property type="entry name" value="FAD/NAD(P)-binding domain"/>
    <property type="match status" value="1"/>
</dbReference>
<gene>
    <name evidence="3" type="ORF">GSH16_03885</name>
</gene>
<dbReference type="InterPro" id="IPR036188">
    <property type="entry name" value="FAD/NAD-bd_sf"/>
</dbReference>
<dbReference type="Gene3D" id="3.30.9.10">
    <property type="entry name" value="D-Amino Acid Oxidase, subunit A, domain 2"/>
    <property type="match status" value="1"/>
</dbReference>
<accession>A0A6B0TL27</accession>
<dbReference type="Pfam" id="PF01266">
    <property type="entry name" value="DAO"/>
    <property type="match status" value="1"/>
</dbReference>
<evidence type="ECO:0000256" key="1">
    <source>
        <dbReference type="ARBA" id="ARBA00023002"/>
    </source>
</evidence>
<proteinExistence type="predicted"/>
<dbReference type="GO" id="GO:0032981">
    <property type="term" value="P:mitochondrial respiratory chain complex I assembly"/>
    <property type="evidence" value="ECO:0007669"/>
    <property type="project" value="TreeGrafter"/>
</dbReference>
<dbReference type="PANTHER" id="PTHR13847">
    <property type="entry name" value="SARCOSINE DEHYDROGENASE-RELATED"/>
    <property type="match status" value="1"/>
</dbReference>
<dbReference type="AlphaFoldDB" id="A0A6B0TL27"/>
<organism evidence="3 4">
    <name type="scientific">Oceanomicrobium pacificus</name>
    <dbReference type="NCBI Taxonomy" id="2692916"/>
    <lineage>
        <taxon>Bacteria</taxon>
        <taxon>Pseudomonadati</taxon>
        <taxon>Pseudomonadota</taxon>
        <taxon>Alphaproteobacteria</taxon>
        <taxon>Rhodobacterales</taxon>
        <taxon>Paracoccaceae</taxon>
        <taxon>Oceanomicrobium</taxon>
    </lineage>
</organism>
<dbReference type="RefSeq" id="WP_160852093.1">
    <property type="nucleotide sequence ID" value="NZ_WUWG01000001.1"/>
</dbReference>
<keyword evidence="1" id="KW-0560">Oxidoreductase</keyword>
<dbReference type="Proteomes" id="UP000436016">
    <property type="component" value="Unassembled WGS sequence"/>
</dbReference>
<sequence>MSGAPDIVIVGGAITGSATAWFLACEQGYRGRITVLEPDPTYARAATALSASGLRQQFSQPVNVAIGVFGRDFLRAAPERLGQDLMFHENGYLTLAATEAGADLLRANHRVQTAHGGDIRLLEPDRIAACWPHMNVADIRLGAWGATGEGWFDNMGLLSLFRTQARAAGVTYLKDSATGITLRGGRAVSVTRDGGAALDCGQVLVAAGAASAALLAPLGIDLPVRRRKRTNFLVTCPDPVPAGLPLIVDPSGTFVRPEGTGFLCGTAPDPDPDVAADDFDPDWDQFEAAIWPALAHRIPTFERLRVASGWAGHYDMCTADANALVGPLAEVPNLYVACGFSGHGLQQAPAVGRGLAEHLATGTWQSLDLSPLRPDRIAAGDLLVERNII</sequence>
<evidence type="ECO:0000313" key="3">
    <source>
        <dbReference type="EMBL" id="MXU64576.1"/>
    </source>
</evidence>
<dbReference type="GO" id="GO:0016491">
    <property type="term" value="F:oxidoreductase activity"/>
    <property type="evidence" value="ECO:0007669"/>
    <property type="project" value="UniProtKB-KW"/>
</dbReference>
<feature type="domain" description="FAD dependent oxidoreductase" evidence="2">
    <location>
        <begin position="6"/>
        <end position="357"/>
    </location>
</feature>
<dbReference type="EMBL" id="WUWG01000001">
    <property type="protein sequence ID" value="MXU64576.1"/>
    <property type="molecule type" value="Genomic_DNA"/>
</dbReference>
<name>A0A6B0TL27_9RHOB</name>
<comment type="caution">
    <text evidence="3">The sequence shown here is derived from an EMBL/GenBank/DDBJ whole genome shotgun (WGS) entry which is preliminary data.</text>
</comment>
<evidence type="ECO:0000259" key="2">
    <source>
        <dbReference type="Pfam" id="PF01266"/>
    </source>
</evidence>
<evidence type="ECO:0000313" key="4">
    <source>
        <dbReference type="Proteomes" id="UP000436016"/>
    </source>
</evidence>
<keyword evidence="4" id="KW-1185">Reference proteome</keyword>
<dbReference type="SUPFAM" id="SSF51905">
    <property type="entry name" value="FAD/NAD(P)-binding domain"/>
    <property type="match status" value="1"/>
</dbReference>
<dbReference type="GO" id="GO:0005737">
    <property type="term" value="C:cytoplasm"/>
    <property type="evidence" value="ECO:0007669"/>
    <property type="project" value="TreeGrafter"/>
</dbReference>
<protein>
    <submittedName>
        <fullName evidence="3">FAD-dependent oxidoreductase</fullName>
    </submittedName>
</protein>
<reference evidence="3 4" key="1">
    <citation type="submission" date="2019-12" db="EMBL/GenBank/DDBJ databases">
        <title>Strain KN286 was isolated from seawater, which was collected from Caroline Seamount in the tropical western Pacific.</title>
        <authorList>
            <person name="Wang Q."/>
        </authorList>
    </citation>
    <scope>NUCLEOTIDE SEQUENCE [LARGE SCALE GENOMIC DNA]</scope>
    <source>
        <strain evidence="3 4">KN286</strain>
    </source>
</reference>
<dbReference type="PANTHER" id="PTHR13847:SF287">
    <property type="entry name" value="FAD-DEPENDENT OXIDOREDUCTASE DOMAIN-CONTAINING PROTEIN 1"/>
    <property type="match status" value="1"/>
</dbReference>
<dbReference type="InterPro" id="IPR006076">
    <property type="entry name" value="FAD-dep_OxRdtase"/>
</dbReference>